<sequence>MATIAEIKELALHAARGTAPANYSVQNVNDAFRDQLNALANDVYSFMKNRYDIYSIMVETIDEIVPKKVIDAVGIFAEVKVVGNNEKAVFKTRLGRNRAKKFLTRAAASGVYETFRLDSDTFTVDTYTIGGACTIDYERMLDGAEIMSDVMDIMTEAITDSLYVDIQNTLRAALNATGRPAANKHSASSFDSEEMVKLVNVVRAYGEGAVIFAPGEFIAAMGADAIVPVDTTNHIAGVYHPQDIDAIHNQGYINIFRGTPIVQLPQSFIDETNEKTWIDPQLAYILPTGRERVVKVVLEGQTQINDFKNRDNSMEIHMYRKMGSAILAHHNWAIYQNTGITQTYASPYDL</sequence>
<organism evidence="1">
    <name type="scientific">Siphoviridae sp. ctxjx4</name>
    <dbReference type="NCBI Taxonomy" id="2826522"/>
    <lineage>
        <taxon>Viruses</taxon>
        <taxon>Duplodnaviria</taxon>
        <taxon>Heunggongvirae</taxon>
        <taxon>Uroviricota</taxon>
        <taxon>Caudoviricetes</taxon>
    </lineage>
</organism>
<proteinExistence type="predicted"/>
<name>A0A8S5M278_9CAUD</name>
<evidence type="ECO:0000313" key="1">
    <source>
        <dbReference type="EMBL" id="DAD76338.1"/>
    </source>
</evidence>
<protein>
    <submittedName>
        <fullName evidence="1">Major capsid protein</fullName>
    </submittedName>
</protein>
<dbReference type="EMBL" id="BK014799">
    <property type="protein sequence ID" value="DAD76338.1"/>
    <property type="molecule type" value="Genomic_DNA"/>
</dbReference>
<reference evidence="1" key="1">
    <citation type="journal article" date="2021" name="Proc. Natl. Acad. Sci. U.S.A.">
        <title>A Catalog of Tens of Thousands of Viruses from Human Metagenomes Reveals Hidden Associations with Chronic Diseases.</title>
        <authorList>
            <person name="Tisza M.J."/>
            <person name="Buck C.B."/>
        </authorList>
    </citation>
    <scope>NUCLEOTIDE SEQUENCE</scope>
    <source>
        <strain evidence="1">Ctxjx4</strain>
    </source>
</reference>
<accession>A0A8S5M278</accession>